<accession>A0A3A1Y2V8</accession>
<evidence type="ECO:0000259" key="1">
    <source>
        <dbReference type="SMART" id="SM00912"/>
    </source>
</evidence>
<dbReference type="InterPro" id="IPR050909">
    <property type="entry name" value="Bact_Autotransporter_VF"/>
</dbReference>
<dbReference type="Proteomes" id="UP000265691">
    <property type="component" value="Unassembled WGS sequence"/>
</dbReference>
<dbReference type="AlphaFoldDB" id="A0A3A1Y2V8"/>
<feature type="domain" description="Filamentous haemagglutinin FhaB/tRNA nuclease CdiA-like TPS" evidence="1">
    <location>
        <begin position="69"/>
        <end position="180"/>
    </location>
</feature>
<protein>
    <recommendedName>
        <fullName evidence="1">Filamentous haemagglutinin FhaB/tRNA nuclease CdiA-like TPS domain-containing protein</fullName>
    </recommendedName>
</protein>
<evidence type="ECO:0000313" key="3">
    <source>
        <dbReference type="Proteomes" id="UP000265691"/>
    </source>
</evidence>
<dbReference type="EMBL" id="NRHC01000084">
    <property type="protein sequence ID" value="RIY31619.1"/>
    <property type="molecule type" value="Genomic_DNA"/>
</dbReference>
<dbReference type="InterPro" id="IPR012334">
    <property type="entry name" value="Pectin_lyas_fold"/>
</dbReference>
<reference evidence="2 3" key="1">
    <citation type="submission" date="2017-08" db="EMBL/GenBank/DDBJ databases">
        <title>Reclassification of Bisgaard taxon 37 and 44.</title>
        <authorList>
            <person name="Christensen H."/>
        </authorList>
    </citation>
    <scope>NUCLEOTIDE SEQUENCE [LARGE SCALE GENOMIC DNA]</scope>
    <source>
        <strain evidence="2 3">B96_3</strain>
    </source>
</reference>
<dbReference type="SUPFAM" id="SSF51126">
    <property type="entry name" value="Pectin lyase-like"/>
    <property type="match status" value="1"/>
</dbReference>
<dbReference type="OrthoDB" id="218680at2"/>
<dbReference type="Gene3D" id="2.160.20.10">
    <property type="entry name" value="Single-stranded right-handed beta-helix, Pectin lyase-like"/>
    <property type="match status" value="1"/>
</dbReference>
<name>A0A3A1Y2V8_9GAMM</name>
<dbReference type="RefSeq" id="WP_119525528.1">
    <property type="nucleotide sequence ID" value="NZ_NRHC01000084.1"/>
</dbReference>
<sequence length="1272" mass="134581">MNKVYKLKYNAKKQLQVVSEIATKAGPGSTATTATTETEKLSFNPLVSNSMVAGLTAGLAVATVGMAQADLGRAGMEVVSGAATAIANGAVTTITNSHNAIINWQKFNINENEIVKFIQQSTDSAVLNRVLGGELTKILGTLQSNGKVFIVNPAGIVFGEKSVVDVASLVASTLDITDEDFLSGNYVFNQEKDQAIAQVLSQGMIKVNDDGTLALVGGKVVNTGVLEAKNGSVYLLAGQSITIQDLDNPLISYKVSAENKAVNLGQIVSKRATLLGNKVANGYTSSNEFADVVSGYATSATNAVINADGEIVLFGASEANELQTTAQTNLEVKGVRNSVVSNTGTLDVSNPTGKAGKIKVLGDKVEVGSTAVIDASGEVGGEVLLGGDHLGKGSVKLSTDTKVEAGAKVNASAEKEAGSIYVWGDNARVEGEFLATSETSYGGVIETSGKTLETPFDNFFVSTASQAGREYYGTYIIDPDRIFIAKDNRAINTLRSTYGRGGTPYTESQINNLLRNSNIDTYGTLGVYISGVNISSSKGSGRFAVYSTGGKALIENSTINLNGWDFVVYGQTGMTINGSTINVRQYTIGTGDKNSYYSTRNADKLNIGLTVSDSTITSASGSYNFIRANAWGGLTFKNTNLNTVGGTIDLQSNADNNWDNLNVKAGNFVIYEQSSNKDTITSNIKNSNFDVSGRWLLQNKNSKLILDNTSLNTGVYGFETNDITVQNSRGIAKTINFRAKSGNLLVKDSNFKTNSQTSLLSDVGDVNYQNTTLDIGSGSLTVSAGNNATLTNSKSELNLILNDDANVHVHGGNTAKVDSVSLKAQNVSVTGGVVKVKASNFDAANVNLSAVERLEAADNTLKGLDSVTLSSDNSDVLVVDNRIITDGDLSVSSNKNVEIFGGKAEYTLGENSNLNVRAGETARIGNFDVSINSINVAGNDVVLTDNDFQLKEEFVVDVENTAKLVNTSVQVDTGRIAIDAKKGLEILENSKLQGTTVSVSSSEGEATISNATLVGTQGEVDVNATSVALKDVRIKGVNAVNLTATKGDFSSERVIKTDAANLNVKGKNLIFKDSRYSGNDTGYATLTYTDSLSTVNTTFRRYIRDYETGTGLYQWNSGAETDNSDVAYKDGYATGTGLYQWNSGAETENPDVAYQDGYATGTGLYQWNSGAETTNPDVAYKEGHKTGDALTQDEYETGTGLYQWNSGAETQNPDVAHKDSYATGTGLYQWNSGEETTNPDVANKDSYATGTGLYQWNSGAETQNPDVANKDS</sequence>
<dbReference type="SMART" id="SM00912">
    <property type="entry name" value="Haemagg_act"/>
    <property type="match status" value="1"/>
</dbReference>
<evidence type="ECO:0000313" key="2">
    <source>
        <dbReference type="EMBL" id="RIY31619.1"/>
    </source>
</evidence>
<organism evidence="2 3">
    <name type="scientific">Psittacicella hinzii</name>
    <dbReference type="NCBI Taxonomy" id="2028575"/>
    <lineage>
        <taxon>Bacteria</taxon>
        <taxon>Pseudomonadati</taxon>
        <taxon>Pseudomonadota</taxon>
        <taxon>Gammaproteobacteria</taxon>
        <taxon>Pasteurellales</taxon>
        <taxon>Psittacicellaceae</taxon>
        <taxon>Psittacicella</taxon>
    </lineage>
</organism>
<gene>
    <name evidence="2" type="ORF">CKF54_06360</name>
</gene>
<dbReference type="PANTHER" id="PTHR12338:SF5">
    <property type="entry name" value="ANTIGEN 43-RELATED"/>
    <property type="match status" value="1"/>
</dbReference>
<proteinExistence type="predicted"/>
<comment type="caution">
    <text evidence="2">The sequence shown here is derived from an EMBL/GenBank/DDBJ whole genome shotgun (WGS) entry which is preliminary data.</text>
</comment>
<dbReference type="PANTHER" id="PTHR12338">
    <property type="entry name" value="AUTOTRANSPORTER"/>
    <property type="match status" value="1"/>
</dbReference>
<dbReference type="NCBIfam" id="TIGR01901">
    <property type="entry name" value="adhes_NPXG"/>
    <property type="match status" value="1"/>
</dbReference>
<dbReference type="InterPro" id="IPR011050">
    <property type="entry name" value="Pectin_lyase_fold/virulence"/>
</dbReference>
<dbReference type="InterPro" id="IPR008638">
    <property type="entry name" value="FhaB/CdiA-like_TPS"/>
</dbReference>
<keyword evidence="3" id="KW-1185">Reference proteome</keyword>
<dbReference type="Pfam" id="PF05860">
    <property type="entry name" value="TPS"/>
    <property type="match status" value="1"/>
</dbReference>